<dbReference type="Proteomes" id="UP000004210">
    <property type="component" value="Unassembled WGS sequence"/>
</dbReference>
<accession>I4VVY0</accession>
<dbReference type="PATRIC" id="fig|1163408.3.peg.902"/>
<sequence length="242" mass="27408">MAFFTTSGTFIMLIERHANMRIEKRIFGNEGAVLLVIDHLVADPERLVRKAARRPFDLRSNYFPGPRTRAPAMYSPFLESVLNPLLPEHFGMQPGRFKFSMCHYSLVATPPQELKFLQRVPHIDSTGSDGLATVHYLFHGHWGGTAFYRHRQTGFESIDDGRREAYFRQLEAESQGADAPAPGYINGDTALFEQTAKADAVFNRMLVYRRNSLHSACIENHDIPPPDPIVGRLSINSFIDVM</sequence>
<keyword evidence="2" id="KW-1185">Reference proteome</keyword>
<dbReference type="eggNOG" id="COG0665">
    <property type="taxonomic scope" value="Bacteria"/>
</dbReference>
<dbReference type="STRING" id="1163408.UU9_04382"/>
<evidence type="ECO:0000313" key="1">
    <source>
        <dbReference type="EMBL" id="EIL91371.1"/>
    </source>
</evidence>
<dbReference type="EMBL" id="AJXU01000021">
    <property type="protein sequence ID" value="EIL91371.1"/>
    <property type="molecule type" value="Genomic_DNA"/>
</dbReference>
<comment type="caution">
    <text evidence="1">The sequence shown here is derived from an EMBL/GenBank/DDBJ whole genome shotgun (WGS) entry which is preliminary data.</text>
</comment>
<reference evidence="1 2" key="1">
    <citation type="journal article" date="2012" name="J. Bacteriol.">
        <title>Genome sequences for six rhodanobacter strains, isolated from soils and the terrestrial subsurface, with variable denitrification capabilities.</title>
        <authorList>
            <person name="Kostka J.E."/>
            <person name="Green S.J."/>
            <person name="Rishishwar L."/>
            <person name="Prakash O."/>
            <person name="Katz L.S."/>
            <person name="Marino-Ramirez L."/>
            <person name="Jordan I.K."/>
            <person name="Munk C."/>
            <person name="Ivanova N."/>
            <person name="Mikhailova N."/>
            <person name="Watson D.B."/>
            <person name="Brown S.D."/>
            <person name="Palumbo A.V."/>
            <person name="Brooks S.C."/>
        </authorList>
    </citation>
    <scope>NUCLEOTIDE SEQUENCE [LARGE SCALE GENOMIC DNA]</scope>
    <source>
        <strain evidence="2">Jip2T</strain>
    </source>
</reference>
<organism evidence="1 2">
    <name type="scientific">Rhodanobacter fulvus Jip2</name>
    <dbReference type="NCBI Taxonomy" id="1163408"/>
    <lineage>
        <taxon>Bacteria</taxon>
        <taxon>Pseudomonadati</taxon>
        <taxon>Pseudomonadota</taxon>
        <taxon>Gammaproteobacteria</taxon>
        <taxon>Lysobacterales</taxon>
        <taxon>Rhodanobacteraceae</taxon>
        <taxon>Rhodanobacter</taxon>
    </lineage>
</organism>
<gene>
    <name evidence="1" type="ORF">UU9_04382</name>
</gene>
<protein>
    <submittedName>
        <fullName evidence="1">Uncharacterized protein</fullName>
    </submittedName>
</protein>
<evidence type="ECO:0000313" key="2">
    <source>
        <dbReference type="Proteomes" id="UP000004210"/>
    </source>
</evidence>
<dbReference type="InterPro" id="IPR045617">
    <property type="entry name" value="DUF6445"/>
</dbReference>
<proteinExistence type="predicted"/>
<dbReference type="Pfam" id="PF20043">
    <property type="entry name" value="DUF6445"/>
    <property type="match status" value="1"/>
</dbReference>
<dbReference type="AlphaFoldDB" id="I4VVY0"/>
<name>I4VVY0_9GAMM</name>